<comment type="caution">
    <text evidence="3">The sequence shown here is derived from an EMBL/GenBank/DDBJ whole genome shotgun (WGS) entry which is preliminary data.</text>
</comment>
<keyword evidence="4" id="KW-1185">Reference proteome</keyword>
<evidence type="ECO:0000256" key="1">
    <source>
        <dbReference type="SAM" id="MobiDB-lite"/>
    </source>
</evidence>
<evidence type="ECO:0008006" key="5">
    <source>
        <dbReference type="Google" id="ProtNLM"/>
    </source>
</evidence>
<gene>
    <name evidence="3" type="ORF">PQU98_14710</name>
</gene>
<evidence type="ECO:0000313" key="4">
    <source>
        <dbReference type="Proteomes" id="UP001218579"/>
    </source>
</evidence>
<proteinExistence type="predicted"/>
<feature type="signal peptide" evidence="2">
    <location>
        <begin position="1"/>
        <end position="24"/>
    </location>
</feature>
<protein>
    <recommendedName>
        <fullName evidence="5">Glycine rich protein</fullName>
    </recommendedName>
</protein>
<evidence type="ECO:0000313" key="3">
    <source>
        <dbReference type="EMBL" id="MDC7677394.1"/>
    </source>
</evidence>
<accession>A0ABT5HP42</accession>
<feature type="compositionally biased region" description="Polar residues" evidence="1">
    <location>
        <begin position="180"/>
        <end position="191"/>
    </location>
</feature>
<name>A0ABT5HP42_9CAUL</name>
<organism evidence="3 4">
    <name type="scientific">Asticcacaulis machinosus</name>
    <dbReference type="NCBI Taxonomy" id="2984211"/>
    <lineage>
        <taxon>Bacteria</taxon>
        <taxon>Pseudomonadati</taxon>
        <taxon>Pseudomonadota</taxon>
        <taxon>Alphaproteobacteria</taxon>
        <taxon>Caulobacterales</taxon>
        <taxon>Caulobacteraceae</taxon>
        <taxon>Asticcacaulis</taxon>
    </lineage>
</organism>
<evidence type="ECO:0000256" key="2">
    <source>
        <dbReference type="SAM" id="SignalP"/>
    </source>
</evidence>
<feature type="chain" id="PRO_5045722064" description="Glycine rich protein" evidence="2">
    <location>
        <begin position="25"/>
        <end position="257"/>
    </location>
</feature>
<reference evidence="3 4" key="1">
    <citation type="submission" date="2023-01" db="EMBL/GenBank/DDBJ databases">
        <title>Novel species of the genus Asticcacaulis isolated from rivers.</title>
        <authorList>
            <person name="Lu H."/>
        </authorList>
    </citation>
    <scope>NUCLEOTIDE SEQUENCE [LARGE SCALE GENOMIC DNA]</scope>
    <source>
        <strain evidence="3 4">LKC15W</strain>
    </source>
</reference>
<dbReference type="Proteomes" id="UP001218579">
    <property type="component" value="Unassembled WGS sequence"/>
</dbReference>
<sequence length="257" mass="24925">MIRRGFITAVAALAFRPCVSWGQAAPAMPDDNTRVIQITDIANRRTNLRALADKSGYKGETPASFAFVVPAKTNILGAQGGGHGIDTGEWPKDAHLWLIVDGNVYGGGGDGGNGGDIPGASDGGRGGDAVYARAPIHIIVTGKGSVKAGGGGGAGANGGGIGGSGGGGGFPNGREGAAGSASNPSDQYNQVGNKGRIGTIAGGGAGGTKGNPGGDGGNAGMAGQSLSRSGGGAGNAVRKNGHTVKVVNYGQIIGESY</sequence>
<feature type="region of interest" description="Disordered" evidence="1">
    <location>
        <begin position="165"/>
        <end position="238"/>
    </location>
</feature>
<dbReference type="RefSeq" id="WP_272745714.1">
    <property type="nucleotide sequence ID" value="NZ_JAQQKV010000003.1"/>
</dbReference>
<feature type="compositionally biased region" description="Gly residues" evidence="1">
    <location>
        <begin position="200"/>
        <end position="220"/>
    </location>
</feature>
<dbReference type="EMBL" id="JAQQKV010000003">
    <property type="protein sequence ID" value="MDC7677394.1"/>
    <property type="molecule type" value="Genomic_DNA"/>
</dbReference>
<keyword evidence="2" id="KW-0732">Signal</keyword>